<accession>A0A6A4ARB0</accession>
<feature type="non-terminal residue" evidence="2">
    <location>
        <position position="1"/>
    </location>
</feature>
<keyword evidence="3" id="KW-1185">Reference proteome</keyword>
<dbReference type="Proteomes" id="UP000434957">
    <property type="component" value="Unassembled WGS sequence"/>
</dbReference>
<dbReference type="AlphaFoldDB" id="A0A6A4ARB0"/>
<gene>
    <name evidence="2" type="ORF">PR003_g34494</name>
</gene>
<evidence type="ECO:0000256" key="1">
    <source>
        <dbReference type="SAM" id="MobiDB-lite"/>
    </source>
</evidence>
<sequence>FREKLDEEKQKGARQLEEEQARSRKLEEQLAAAAKELAELRNLISQTTI</sequence>
<feature type="region of interest" description="Disordered" evidence="1">
    <location>
        <begin position="1"/>
        <end position="22"/>
    </location>
</feature>
<name>A0A6A4ARB0_9STRA</name>
<reference evidence="2 3" key="1">
    <citation type="submission" date="2018-08" db="EMBL/GenBank/DDBJ databases">
        <title>Genomic investigation of the strawberry pathogen Phytophthora fragariae indicates pathogenicity is determined by transcriptional variation in three key races.</title>
        <authorList>
            <person name="Adams T.M."/>
            <person name="Armitage A.D."/>
            <person name="Sobczyk M.K."/>
            <person name="Bates H.J."/>
            <person name="Dunwell J.M."/>
            <person name="Nellist C.F."/>
            <person name="Harrison R.J."/>
        </authorList>
    </citation>
    <scope>NUCLEOTIDE SEQUENCE [LARGE SCALE GENOMIC DNA]</scope>
    <source>
        <strain evidence="2 3">SCRP333</strain>
    </source>
</reference>
<comment type="caution">
    <text evidence="2">The sequence shown here is derived from an EMBL/GenBank/DDBJ whole genome shotgun (WGS) entry which is preliminary data.</text>
</comment>
<organism evidence="2 3">
    <name type="scientific">Phytophthora rubi</name>
    <dbReference type="NCBI Taxonomy" id="129364"/>
    <lineage>
        <taxon>Eukaryota</taxon>
        <taxon>Sar</taxon>
        <taxon>Stramenopiles</taxon>
        <taxon>Oomycota</taxon>
        <taxon>Peronosporomycetes</taxon>
        <taxon>Peronosporales</taxon>
        <taxon>Peronosporaceae</taxon>
        <taxon>Phytophthora</taxon>
    </lineage>
</organism>
<evidence type="ECO:0000313" key="2">
    <source>
        <dbReference type="EMBL" id="KAE9260141.1"/>
    </source>
</evidence>
<evidence type="ECO:0000313" key="3">
    <source>
        <dbReference type="Proteomes" id="UP000434957"/>
    </source>
</evidence>
<proteinExistence type="predicted"/>
<dbReference type="EMBL" id="QXFT01011557">
    <property type="protein sequence ID" value="KAE9260141.1"/>
    <property type="molecule type" value="Genomic_DNA"/>
</dbReference>
<protein>
    <submittedName>
        <fullName evidence="2">Uncharacterized protein</fullName>
    </submittedName>
</protein>